<dbReference type="NCBIfam" id="TIGR00369">
    <property type="entry name" value="unchar_dom_1"/>
    <property type="match status" value="1"/>
</dbReference>
<dbReference type="EMBL" id="ANHY01000010">
    <property type="protein sequence ID" value="EKV30077.1"/>
    <property type="molecule type" value="Genomic_DNA"/>
</dbReference>
<dbReference type="InterPro" id="IPR006683">
    <property type="entry name" value="Thioestr_dom"/>
</dbReference>
<gene>
    <name evidence="4" type="ORF">C882_0158</name>
</gene>
<dbReference type="PATRIC" id="fig|1238182.3.peg.2374"/>
<dbReference type="Proteomes" id="UP000009881">
    <property type="component" value="Unassembled WGS sequence"/>
</dbReference>
<keyword evidence="5" id="KW-1185">Reference proteome</keyword>
<dbReference type="GO" id="GO:0047617">
    <property type="term" value="F:fatty acyl-CoA hydrolase activity"/>
    <property type="evidence" value="ECO:0007669"/>
    <property type="project" value="InterPro"/>
</dbReference>
<reference evidence="4 5" key="1">
    <citation type="journal article" date="2013" name="Genome Announc.">
        <title>Draft Genome Sequence of an Alphaproteobacterium, Caenispirillum salinarum AK4(T), Isolated from a Solar Saltern.</title>
        <authorList>
            <person name="Khatri I."/>
            <person name="Singh A."/>
            <person name="Korpole S."/>
            <person name="Pinnaka A.K."/>
            <person name="Subramanian S."/>
        </authorList>
    </citation>
    <scope>NUCLEOTIDE SEQUENCE [LARGE SCALE GENOMIC DNA]</scope>
    <source>
        <strain evidence="4 5">AK4</strain>
    </source>
</reference>
<dbReference type="SUPFAM" id="SSF54637">
    <property type="entry name" value="Thioesterase/thiol ester dehydrase-isomerase"/>
    <property type="match status" value="1"/>
</dbReference>
<evidence type="ECO:0000256" key="2">
    <source>
        <dbReference type="ARBA" id="ARBA00022801"/>
    </source>
</evidence>
<dbReference type="AlphaFoldDB" id="K9GXU8"/>
<name>K9GXU8_9PROT</name>
<dbReference type="InterPro" id="IPR003736">
    <property type="entry name" value="PAAI_dom"/>
</dbReference>
<keyword evidence="2" id="KW-0378">Hydrolase</keyword>
<comment type="caution">
    <text evidence="4">The sequence shown here is derived from an EMBL/GenBank/DDBJ whole genome shotgun (WGS) entry which is preliminary data.</text>
</comment>
<sequence>MTGLTREQTEEMKTSLFAPWVQDLNLTIEHAGADRAVVRMPFSERLTRVGGTVCGQAIMALADTSMVFLISGAFGEFRPMTTVTQTTSFMRAIAERDVIAEARLLKLGRTMAFGDVTIRADGEDAPAGHVSSTYAIIPQKG</sequence>
<dbReference type="STRING" id="1238182.C882_0158"/>
<dbReference type="Pfam" id="PF03061">
    <property type="entry name" value="4HBT"/>
    <property type="match status" value="1"/>
</dbReference>
<proteinExistence type="inferred from homology"/>
<dbReference type="OrthoDB" id="8588611at2"/>
<accession>K9GXU8</accession>
<feature type="domain" description="Thioesterase" evidence="3">
    <location>
        <begin position="51"/>
        <end position="123"/>
    </location>
</feature>
<evidence type="ECO:0000259" key="3">
    <source>
        <dbReference type="Pfam" id="PF03061"/>
    </source>
</evidence>
<evidence type="ECO:0000313" key="4">
    <source>
        <dbReference type="EMBL" id="EKV30077.1"/>
    </source>
</evidence>
<dbReference type="Gene3D" id="3.10.129.10">
    <property type="entry name" value="Hotdog Thioesterase"/>
    <property type="match status" value="1"/>
</dbReference>
<dbReference type="InterPro" id="IPR039298">
    <property type="entry name" value="ACOT13"/>
</dbReference>
<dbReference type="PANTHER" id="PTHR21660">
    <property type="entry name" value="THIOESTERASE SUPERFAMILY MEMBER-RELATED"/>
    <property type="match status" value="1"/>
</dbReference>
<organism evidence="4 5">
    <name type="scientific">Caenispirillum salinarum AK4</name>
    <dbReference type="NCBI Taxonomy" id="1238182"/>
    <lineage>
        <taxon>Bacteria</taxon>
        <taxon>Pseudomonadati</taxon>
        <taxon>Pseudomonadota</taxon>
        <taxon>Alphaproteobacteria</taxon>
        <taxon>Rhodospirillales</taxon>
        <taxon>Novispirillaceae</taxon>
        <taxon>Caenispirillum</taxon>
    </lineage>
</organism>
<dbReference type="RefSeq" id="WP_009540818.1">
    <property type="nucleotide sequence ID" value="NZ_ANHY01000010.1"/>
</dbReference>
<dbReference type="eggNOG" id="COG2050">
    <property type="taxonomic scope" value="Bacteria"/>
</dbReference>
<protein>
    <recommendedName>
        <fullName evidence="3">Thioesterase domain-containing protein</fullName>
    </recommendedName>
</protein>
<dbReference type="InterPro" id="IPR029069">
    <property type="entry name" value="HotDog_dom_sf"/>
</dbReference>
<evidence type="ECO:0000313" key="5">
    <source>
        <dbReference type="Proteomes" id="UP000009881"/>
    </source>
</evidence>
<dbReference type="PANTHER" id="PTHR21660:SF1">
    <property type="entry name" value="ACYL-COENZYME A THIOESTERASE 13"/>
    <property type="match status" value="1"/>
</dbReference>
<comment type="similarity">
    <text evidence="1">Belongs to the thioesterase PaaI family.</text>
</comment>
<dbReference type="CDD" id="cd03443">
    <property type="entry name" value="PaaI_thioesterase"/>
    <property type="match status" value="1"/>
</dbReference>
<evidence type="ECO:0000256" key="1">
    <source>
        <dbReference type="ARBA" id="ARBA00008324"/>
    </source>
</evidence>